<accession>A0A0A8Y262</accession>
<dbReference type="AlphaFoldDB" id="A0A0A8Y262"/>
<proteinExistence type="predicted"/>
<evidence type="ECO:0000313" key="1">
    <source>
        <dbReference type="EMBL" id="JAD17792.1"/>
    </source>
</evidence>
<name>A0A0A8Y262_ARUDO</name>
<dbReference type="EMBL" id="GBRH01280103">
    <property type="protein sequence ID" value="JAD17792.1"/>
    <property type="molecule type" value="Transcribed_RNA"/>
</dbReference>
<organism evidence="1">
    <name type="scientific">Arundo donax</name>
    <name type="common">Giant reed</name>
    <name type="synonym">Donax arundinaceus</name>
    <dbReference type="NCBI Taxonomy" id="35708"/>
    <lineage>
        <taxon>Eukaryota</taxon>
        <taxon>Viridiplantae</taxon>
        <taxon>Streptophyta</taxon>
        <taxon>Embryophyta</taxon>
        <taxon>Tracheophyta</taxon>
        <taxon>Spermatophyta</taxon>
        <taxon>Magnoliopsida</taxon>
        <taxon>Liliopsida</taxon>
        <taxon>Poales</taxon>
        <taxon>Poaceae</taxon>
        <taxon>PACMAD clade</taxon>
        <taxon>Arundinoideae</taxon>
        <taxon>Arundineae</taxon>
        <taxon>Arundo</taxon>
    </lineage>
</organism>
<sequence length="65" mass="7153">MDRSLSPLFSTTSRHILSCEFSPLSHDRLSPCSYIEPSPPLLLATYRSVCSPSYSSAVSAPPPRR</sequence>
<reference evidence="1" key="1">
    <citation type="submission" date="2014-09" db="EMBL/GenBank/DDBJ databases">
        <authorList>
            <person name="Magalhaes I.L.F."/>
            <person name="Oliveira U."/>
            <person name="Santos F.R."/>
            <person name="Vidigal T.H.D.A."/>
            <person name="Brescovit A.D."/>
            <person name="Santos A.J."/>
        </authorList>
    </citation>
    <scope>NUCLEOTIDE SEQUENCE</scope>
    <source>
        <tissue evidence="1">Shoot tissue taken approximately 20 cm above the soil surface</tissue>
    </source>
</reference>
<reference evidence="1" key="2">
    <citation type="journal article" date="2015" name="Data Brief">
        <title>Shoot transcriptome of the giant reed, Arundo donax.</title>
        <authorList>
            <person name="Barrero R.A."/>
            <person name="Guerrero F.D."/>
            <person name="Moolhuijzen P."/>
            <person name="Goolsby J.A."/>
            <person name="Tidwell J."/>
            <person name="Bellgard S.E."/>
            <person name="Bellgard M.I."/>
        </authorList>
    </citation>
    <scope>NUCLEOTIDE SEQUENCE</scope>
    <source>
        <tissue evidence="1">Shoot tissue taken approximately 20 cm above the soil surface</tissue>
    </source>
</reference>
<protein>
    <submittedName>
        <fullName evidence="1">p2C08</fullName>
    </submittedName>
</protein>